<evidence type="ECO:0000313" key="2">
    <source>
        <dbReference type="Proteomes" id="UP000275408"/>
    </source>
</evidence>
<dbReference type="EMBL" id="RCHS01001098">
    <property type="protein sequence ID" value="RMX55245.1"/>
    <property type="molecule type" value="Genomic_DNA"/>
</dbReference>
<dbReference type="Proteomes" id="UP000275408">
    <property type="component" value="Unassembled WGS sequence"/>
</dbReference>
<evidence type="ECO:0000313" key="1">
    <source>
        <dbReference type="EMBL" id="RMX55245.1"/>
    </source>
</evidence>
<protein>
    <submittedName>
        <fullName evidence="1">Uncharacterized protein</fullName>
    </submittedName>
</protein>
<organism evidence="1 2">
    <name type="scientific">Pocillopora damicornis</name>
    <name type="common">Cauliflower coral</name>
    <name type="synonym">Millepora damicornis</name>
    <dbReference type="NCBI Taxonomy" id="46731"/>
    <lineage>
        <taxon>Eukaryota</taxon>
        <taxon>Metazoa</taxon>
        <taxon>Cnidaria</taxon>
        <taxon>Anthozoa</taxon>
        <taxon>Hexacorallia</taxon>
        <taxon>Scleractinia</taxon>
        <taxon>Astrocoeniina</taxon>
        <taxon>Pocilloporidae</taxon>
        <taxon>Pocillopora</taxon>
    </lineage>
</organism>
<sequence>MAKQKLDEVEYGDDDALEIGLDELPEQIGSGMPLFEFDFRKTGLPNGGGNQRRINKDIAPP</sequence>
<name>A0A3M6UNN2_POCDA</name>
<reference evidence="1 2" key="1">
    <citation type="journal article" date="2018" name="Sci. Rep.">
        <title>Comparative analysis of the Pocillopora damicornis genome highlights role of immune system in coral evolution.</title>
        <authorList>
            <person name="Cunning R."/>
            <person name="Bay R.A."/>
            <person name="Gillette P."/>
            <person name="Baker A.C."/>
            <person name="Traylor-Knowles N."/>
        </authorList>
    </citation>
    <scope>NUCLEOTIDE SEQUENCE [LARGE SCALE GENOMIC DNA]</scope>
    <source>
        <strain evidence="1">RSMAS</strain>
        <tissue evidence="1">Whole animal</tissue>
    </source>
</reference>
<proteinExistence type="predicted"/>
<comment type="caution">
    <text evidence="1">The sequence shown here is derived from an EMBL/GenBank/DDBJ whole genome shotgun (WGS) entry which is preliminary data.</text>
</comment>
<dbReference type="AlphaFoldDB" id="A0A3M6UNN2"/>
<accession>A0A3M6UNN2</accession>
<keyword evidence="2" id="KW-1185">Reference proteome</keyword>
<gene>
    <name evidence="1" type="ORF">pdam_00021799</name>
</gene>